<dbReference type="FunFam" id="3.60.20.40:FF:000004">
    <property type="entry name" value="Glutathione hydrolase 1"/>
    <property type="match status" value="1"/>
</dbReference>
<reference evidence="14" key="1">
    <citation type="submission" date="2019-09" db="EMBL/GenBank/DDBJ databases">
        <title>Draft genome information of white flower Hibiscus syriacus.</title>
        <authorList>
            <person name="Kim Y.-M."/>
        </authorList>
    </citation>
    <scope>NUCLEOTIDE SEQUENCE [LARGE SCALE GENOMIC DNA]</scope>
    <source>
        <strain evidence="14">YM2019G1</strain>
    </source>
</reference>
<feature type="binding site" evidence="11">
    <location>
        <begin position="529"/>
        <end position="530"/>
    </location>
    <ligand>
        <name>L-glutamate</name>
        <dbReference type="ChEBI" id="CHEBI:29985"/>
    </ligand>
</feature>
<evidence type="ECO:0000256" key="12">
    <source>
        <dbReference type="RuleBase" id="RU368068"/>
    </source>
</evidence>
<evidence type="ECO:0000256" key="8">
    <source>
        <dbReference type="ARBA" id="ARBA00023315"/>
    </source>
</evidence>
<dbReference type="InterPro" id="IPR043137">
    <property type="entry name" value="GGT_ssub_C"/>
</dbReference>
<dbReference type="GO" id="GO:0036374">
    <property type="term" value="F:glutathione hydrolase activity"/>
    <property type="evidence" value="ECO:0007669"/>
    <property type="project" value="UniProtKB-UniRule"/>
</dbReference>
<dbReference type="InterPro" id="IPR000101">
    <property type="entry name" value="GGT_peptidase"/>
</dbReference>
<comment type="similarity">
    <text evidence="4">Belongs to the gamma-glutamyltransferase family.</text>
</comment>
<evidence type="ECO:0000256" key="7">
    <source>
        <dbReference type="ARBA" id="ARBA00023180"/>
    </source>
</evidence>
<keyword evidence="13" id="KW-0472">Membrane</keyword>
<gene>
    <name evidence="14" type="ORF">F3Y22_tig00112490pilonHSYRG00044</name>
</gene>
<evidence type="ECO:0000256" key="2">
    <source>
        <dbReference type="ARBA" id="ARBA00001089"/>
    </source>
</evidence>
<dbReference type="Gene3D" id="3.60.20.40">
    <property type="match status" value="1"/>
</dbReference>
<feature type="binding site" evidence="11">
    <location>
        <position position="189"/>
    </location>
    <ligand>
        <name>L-glutamate</name>
        <dbReference type="ChEBI" id="CHEBI:29985"/>
    </ligand>
</feature>
<dbReference type="EC" id="3.4.19.13" evidence="12"/>
<evidence type="ECO:0000256" key="13">
    <source>
        <dbReference type="SAM" id="Phobius"/>
    </source>
</evidence>
<keyword evidence="6 12" id="KW-0378">Hydrolase</keyword>
<evidence type="ECO:0000256" key="5">
    <source>
        <dbReference type="ARBA" id="ARBA00022679"/>
    </source>
</evidence>
<keyword evidence="7" id="KW-0325">Glycoprotein</keyword>
<dbReference type="GO" id="GO:0103068">
    <property type="term" value="F:leukotriene C4 gamma-glutamyl transferase activity"/>
    <property type="evidence" value="ECO:0007669"/>
    <property type="project" value="UniProtKB-EC"/>
</dbReference>
<comment type="pathway">
    <text evidence="3 12">Sulfur metabolism; glutathione metabolism.</text>
</comment>
<comment type="caution">
    <text evidence="14">The sequence shown here is derived from an EMBL/GenBank/DDBJ whole genome shotgun (WGS) entry which is preliminary data.</text>
</comment>
<feature type="binding site" evidence="11">
    <location>
        <begin position="477"/>
        <end position="479"/>
    </location>
    <ligand>
        <name>L-glutamate</name>
        <dbReference type="ChEBI" id="CHEBI:29985"/>
    </ligand>
</feature>
<keyword evidence="13" id="KW-1133">Transmembrane helix</keyword>
<sequence length="672" mass="73218">MRDICAFFTGDSILHFVYIISPKALTLINPPSPHLPLQKFSGKQATNSPMEVPLLALVPNEKNNKRDNHLNKALRFFLVCVTFSIVGLIIFGDGFSYLLVRGGNKYDRRVGVSSPGSVESEHGVVAADDGRCSEIGVLMLKKGGHAVDSAVATALCVGVVNPMASGIGGGAFMVVWSSSTSQVQAFDSRETAPLAASQRMYENDMRAKYYGALSMGVPGEIAGLHEAWLRYGRLDRKTLFEPAIKLAKDGFVIEPYLGLDIASHAQLIMDDPGLRQVFAPEGKLLRTGEKCYNVKLAHSLEELAEHGPGALYNGTIGEKLVEDVRQVGGILTMEDLRNYKVEITDAMTANVMNYTIYGMPPPSSGTLGISLVMNILDSYGSANAAKGDLGLHRLIEALKHMFAERMNLGDPDFVNVTEYVSEMLSVSYAKQIQEKIVDDTTFPASYYMYRWSQLRDHGTSHFCVVDAERNAVSMTTTVNYVFGAGVLSPSTGIIINNEMGDFSAPTEISPDMLPPAPANFIRPNKRPLSSMTPLVITKDNQLAGVIGGSGGMNIIPAVTQVFLNHFILGMEPSAAVEHPRIYHKLIPNVVSYENWTCIDGDHIELAEETKIFLREKGHQLEPKSGGAIVQFVVQTLQEPIVSGRKFGKDSYIFHGKLTAVSDPRKDGKPAAL</sequence>
<evidence type="ECO:0000256" key="3">
    <source>
        <dbReference type="ARBA" id="ARBA00005115"/>
    </source>
</evidence>
<dbReference type="Proteomes" id="UP000436088">
    <property type="component" value="Unassembled WGS sequence"/>
</dbReference>
<evidence type="ECO:0000313" key="14">
    <source>
        <dbReference type="EMBL" id="KAE8666841.1"/>
    </source>
</evidence>
<dbReference type="Gene3D" id="1.10.246.130">
    <property type="match status" value="1"/>
</dbReference>
<keyword evidence="8 12" id="KW-0012">Acyltransferase</keyword>
<evidence type="ECO:0000256" key="9">
    <source>
        <dbReference type="ARBA" id="ARBA00047417"/>
    </source>
</evidence>
<dbReference type="PANTHER" id="PTHR11686:SF9">
    <property type="entry name" value="RE13973P"/>
    <property type="match status" value="1"/>
</dbReference>
<dbReference type="SUPFAM" id="SSF56235">
    <property type="entry name" value="N-terminal nucleophile aminohydrolases (Ntn hydrolases)"/>
    <property type="match status" value="1"/>
</dbReference>
<comment type="catalytic activity">
    <reaction evidence="1 12">
        <text>an S-substituted glutathione + H2O = an S-substituted L-cysteinylglycine + L-glutamate</text>
        <dbReference type="Rhea" id="RHEA:59468"/>
        <dbReference type="ChEBI" id="CHEBI:15377"/>
        <dbReference type="ChEBI" id="CHEBI:29985"/>
        <dbReference type="ChEBI" id="CHEBI:90779"/>
        <dbReference type="ChEBI" id="CHEBI:143103"/>
        <dbReference type="EC" id="3.4.19.13"/>
    </reaction>
</comment>
<dbReference type="AlphaFoldDB" id="A0A6A2WYV4"/>
<comment type="catalytic activity">
    <reaction evidence="2 12">
        <text>glutathione + H2O = L-cysteinylglycine + L-glutamate</text>
        <dbReference type="Rhea" id="RHEA:28807"/>
        <dbReference type="ChEBI" id="CHEBI:15377"/>
        <dbReference type="ChEBI" id="CHEBI:29985"/>
        <dbReference type="ChEBI" id="CHEBI:57925"/>
        <dbReference type="ChEBI" id="CHEBI:61694"/>
        <dbReference type="EC" id="3.4.19.13"/>
    </reaction>
</comment>
<dbReference type="EC" id="2.3.2.2" evidence="12"/>
<organism evidence="14 15">
    <name type="scientific">Hibiscus syriacus</name>
    <name type="common">Rose of Sharon</name>
    <dbReference type="NCBI Taxonomy" id="106335"/>
    <lineage>
        <taxon>Eukaryota</taxon>
        <taxon>Viridiplantae</taxon>
        <taxon>Streptophyta</taxon>
        <taxon>Embryophyta</taxon>
        <taxon>Tracheophyta</taxon>
        <taxon>Spermatophyta</taxon>
        <taxon>Magnoliopsida</taxon>
        <taxon>eudicotyledons</taxon>
        <taxon>Gunneridae</taxon>
        <taxon>Pentapetalae</taxon>
        <taxon>rosids</taxon>
        <taxon>malvids</taxon>
        <taxon>Malvales</taxon>
        <taxon>Malvaceae</taxon>
        <taxon>Malvoideae</taxon>
        <taxon>Hibiscus</taxon>
    </lineage>
</organism>
<dbReference type="Pfam" id="PF01019">
    <property type="entry name" value="G_glu_transpept"/>
    <property type="match status" value="1"/>
</dbReference>
<comment type="function">
    <text evidence="12">Cleaves the gamma-glutamyl peptide bond of glutathione and glutathione conjugates.</text>
</comment>
<dbReference type="EMBL" id="VEPZ02001592">
    <property type="protein sequence ID" value="KAE8666841.1"/>
    <property type="molecule type" value="Genomic_DNA"/>
</dbReference>
<dbReference type="NCBIfam" id="TIGR00066">
    <property type="entry name" value="g_glut_trans"/>
    <property type="match status" value="1"/>
</dbReference>
<dbReference type="GO" id="GO:0006751">
    <property type="term" value="P:glutathione catabolic process"/>
    <property type="evidence" value="ECO:0007669"/>
    <property type="project" value="UniProtKB-UniRule"/>
</dbReference>
<dbReference type="GO" id="GO:0016756">
    <property type="term" value="F:glutathione gamma-glutamylcysteinyltransferase activity"/>
    <property type="evidence" value="ECO:0007669"/>
    <property type="project" value="UniProtKB-ARBA"/>
</dbReference>
<dbReference type="UniPathway" id="UPA00204"/>
<dbReference type="PANTHER" id="PTHR11686">
    <property type="entry name" value="GAMMA GLUTAMYL TRANSPEPTIDASE"/>
    <property type="match status" value="1"/>
</dbReference>
<evidence type="ECO:0000313" key="15">
    <source>
        <dbReference type="Proteomes" id="UP000436088"/>
    </source>
</evidence>
<dbReference type="FunFam" id="1.10.246.130:FF:000001">
    <property type="entry name" value="Gamma-glutamyltransferase 5 isoform 1"/>
    <property type="match status" value="1"/>
</dbReference>
<feature type="binding site" evidence="11">
    <location>
        <position position="551"/>
    </location>
    <ligand>
        <name>L-glutamate</name>
        <dbReference type="ChEBI" id="CHEBI:29985"/>
    </ligand>
</feature>
<keyword evidence="15" id="KW-1185">Reference proteome</keyword>
<keyword evidence="13" id="KW-0812">Transmembrane</keyword>
<evidence type="ECO:0000256" key="1">
    <source>
        <dbReference type="ARBA" id="ARBA00001049"/>
    </source>
</evidence>
<dbReference type="InterPro" id="IPR043138">
    <property type="entry name" value="GGT_lsub"/>
</dbReference>
<feature type="transmembrane region" description="Helical" evidence="13">
    <location>
        <begin position="76"/>
        <end position="100"/>
    </location>
</feature>
<protein>
    <recommendedName>
        <fullName evidence="12">Glutathione hydrolase</fullName>
        <ecNumber evidence="12">2.3.2.2</ecNumber>
        <ecNumber evidence="12">3.4.19.13</ecNumber>
    </recommendedName>
    <alternativeName>
        <fullName evidence="12">Gamma-glutamyltransferase</fullName>
    </alternativeName>
    <alternativeName>
        <fullName evidence="12">Gamma-glutamyltranspeptidase</fullName>
    </alternativeName>
</protein>
<evidence type="ECO:0000256" key="11">
    <source>
        <dbReference type="PIRSR" id="PIRSR600101-2"/>
    </source>
</evidence>
<evidence type="ECO:0000256" key="10">
    <source>
        <dbReference type="PIRSR" id="PIRSR600101-1"/>
    </source>
</evidence>
<name>A0A6A2WYV4_HIBSY</name>
<comment type="catalytic activity">
    <reaction evidence="9 12">
        <text>an N-terminal (5-L-glutamyl)-[peptide] + an alpha-amino acid = 5-L-glutamyl amino acid + an N-terminal L-alpha-aminoacyl-[peptide]</text>
        <dbReference type="Rhea" id="RHEA:23904"/>
        <dbReference type="Rhea" id="RHEA-COMP:9780"/>
        <dbReference type="Rhea" id="RHEA-COMP:9795"/>
        <dbReference type="ChEBI" id="CHEBI:77644"/>
        <dbReference type="ChEBI" id="CHEBI:78597"/>
        <dbReference type="ChEBI" id="CHEBI:78599"/>
        <dbReference type="ChEBI" id="CHEBI:78608"/>
        <dbReference type="EC" id="2.3.2.2"/>
    </reaction>
</comment>
<dbReference type="GO" id="GO:0005886">
    <property type="term" value="C:plasma membrane"/>
    <property type="evidence" value="ECO:0007669"/>
    <property type="project" value="TreeGrafter"/>
</dbReference>
<accession>A0A6A2WYV4</accession>
<feature type="binding site" evidence="11">
    <location>
        <position position="501"/>
    </location>
    <ligand>
        <name>L-glutamate</name>
        <dbReference type="ChEBI" id="CHEBI:29985"/>
    </ligand>
</feature>
<keyword evidence="5 12" id="KW-0808">Transferase</keyword>
<dbReference type="InterPro" id="IPR029055">
    <property type="entry name" value="Ntn_hydrolases_N"/>
</dbReference>
<evidence type="ECO:0000256" key="4">
    <source>
        <dbReference type="ARBA" id="ARBA00009381"/>
    </source>
</evidence>
<proteinExistence type="inferred from homology"/>
<feature type="active site" description="Nucleophile" evidence="10">
    <location>
        <position position="459"/>
    </location>
</feature>
<evidence type="ECO:0000256" key="6">
    <source>
        <dbReference type="ARBA" id="ARBA00022801"/>
    </source>
</evidence>
<dbReference type="PRINTS" id="PR01210">
    <property type="entry name" value="GGTRANSPTASE"/>
</dbReference>